<sequence length="65" mass="7770">MIDQSKIILKRSYLYITLIDRSQLSLNLSITKLKKKNHTQLGNNLAKKNLYSLQFYKNKKSRIWN</sequence>
<name>A0A1M4U162_9BACT</name>
<proteinExistence type="predicted"/>
<protein>
    <submittedName>
        <fullName evidence="1">Uncharacterized protein</fullName>
    </submittedName>
</protein>
<dbReference type="Proteomes" id="UP000184164">
    <property type="component" value="Unassembled WGS sequence"/>
</dbReference>
<keyword evidence="2" id="KW-1185">Reference proteome</keyword>
<evidence type="ECO:0000313" key="1">
    <source>
        <dbReference type="EMBL" id="SHE50403.1"/>
    </source>
</evidence>
<dbReference type="STRING" id="1484053.SAMN05444274_101536"/>
<evidence type="ECO:0000313" key="2">
    <source>
        <dbReference type="Proteomes" id="UP000184164"/>
    </source>
</evidence>
<gene>
    <name evidence="1" type="ORF">SAMN05444274_101536</name>
</gene>
<dbReference type="EMBL" id="FQUM01000001">
    <property type="protein sequence ID" value="SHE50403.1"/>
    <property type="molecule type" value="Genomic_DNA"/>
</dbReference>
<dbReference type="AlphaFoldDB" id="A0A1M4U162"/>
<organism evidence="1 2">
    <name type="scientific">Mariniphaga anaerophila</name>
    <dbReference type="NCBI Taxonomy" id="1484053"/>
    <lineage>
        <taxon>Bacteria</taxon>
        <taxon>Pseudomonadati</taxon>
        <taxon>Bacteroidota</taxon>
        <taxon>Bacteroidia</taxon>
        <taxon>Marinilabiliales</taxon>
        <taxon>Prolixibacteraceae</taxon>
        <taxon>Mariniphaga</taxon>
    </lineage>
</organism>
<reference evidence="1 2" key="1">
    <citation type="submission" date="2016-11" db="EMBL/GenBank/DDBJ databases">
        <authorList>
            <person name="Jaros S."/>
            <person name="Januszkiewicz K."/>
            <person name="Wedrychowicz H."/>
        </authorList>
    </citation>
    <scope>NUCLEOTIDE SEQUENCE [LARGE SCALE GENOMIC DNA]</scope>
    <source>
        <strain evidence="1 2">DSM 26910</strain>
    </source>
</reference>
<accession>A0A1M4U162</accession>